<name>A0AAV9WXC5_9PEZI</name>
<dbReference type="FunFam" id="3.40.50.300:FF:001447">
    <property type="entry name" value="Ras-related protein Rab-1B"/>
    <property type="match status" value="1"/>
</dbReference>
<dbReference type="Gene3D" id="3.40.50.300">
    <property type="entry name" value="P-loop containing nucleotide triphosphate hydrolases"/>
    <property type="match status" value="1"/>
</dbReference>
<comment type="similarity">
    <text evidence="1">Belongs to the small GTPase superfamily. Rab family.</text>
</comment>
<dbReference type="Pfam" id="PF00071">
    <property type="entry name" value="Ras"/>
    <property type="match status" value="1"/>
</dbReference>
<evidence type="ECO:0000313" key="2">
    <source>
        <dbReference type="EMBL" id="KAK6527783.1"/>
    </source>
</evidence>
<comment type="caution">
    <text evidence="2">The sequence shown here is derived from an EMBL/GenBank/DDBJ whole genome shotgun (WGS) entry which is preliminary data.</text>
</comment>
<gene>
    <name evidence="2" type="ORF">TWF694_004763</name>
</gene>
<accession>A0AAV9WXC5</accession>
<evidence type="ECO:0000313" key="3">
    <source>
        <dbReference type="Proteomes" id="UP001365542"/>
    </source>
</evidence>
<evidence type="ECO:0000256" key="1">
    <source>
        <dbReference type="ARBA" id="ARBA00006270"/>
    </source>
</evidence>
<dbReference type="SMART" id="SM00175">
    <property type="entry name" value="RAB"/>
    <property type="match status" value="1"/>
</dbReference>
<dbReference type="SUPFAM" id="SSF52540">
    <property type="entry name" value="P-loop containing nucleoside triphosphate hydrolases"/>
    <property type="match status" value="1"/>
</dbReference>
<dbReference type="EMBL" id="JAVHJO010000015">
    <property type="protein sequence ID" value="KAK6527783.1"/>
    <property type="molecule type" value="Genomic_DNA"/>
</dbReference>
<dbReference type="AlphaFoldDB" id="A0AAV9WXC5"/>
<protein>
    <submittedName>
        <fullName evidence="2">Uncharacterized protein</fullName>
    </submittedName>
</protein>
<reference evidence="2 3" key="1">
    <citation type="submission" date="2019-10" db="EMBL/GenBank/DDBJ databases">
        <authorList>
            <person name="Palmer J.M."/>
        </authorList>
    </citation>
    <scope>NUCLEOTIDE SEQUENCE [LARGE SCALE GENOMIC DNA]</scope>
    <source>
        <strain evidence="2 3">TWF694</strain>
    </source>
</reference>
<dbReference type="InterPro" id="IPR050209">
    <property type="entry name" value="Rab_GTPases_membrane_traffic"/>
</dbReference>
<dbReference type="PROSITE" id="PS51419">
    <property type="entry name" value="RAB"/>
    <property type="match status" value="1"/>
</dbReference>
<dbReference type="SMART" id="SM00177">
    <property type="entry name" value="ARF"/>
    <property type="match status" value="1"/>
</dbReference>
<keyword evidence="3" id="KW-1185">Reference proteome</keyword>
<organism evidence="2 3">
    <name type="scientific">Orbilia ellipsospora</name>
    <dbReference type="NCBI Taxonomy" id="2528407"/>
    <lineage>
        <taxon>Eukaryota</taxon>
        <taxon>Fungi</taxon>
        <taxon>Dikarya</taxon>
        <taxon>Ascomycota</taxon>
        <taxon>Pezizomycotina</taxon>
        <taxon>Orbiliomycetes</taxon>
        <taxon>Orbiliales</taxon>
        <taxon>Orbiliaceae</taxon>
        <taxon>Orbilia</taxon>
    </lineage>
</organism>
<proteinExistence type="inferred from homology"/>
<dbReference type="InterPro" id="IPR027417">
    <property type="entry name" value="P-loop_NTPase"/>
</dbReference>
<dbReference type="PRINTS" id="PR00449">
    <property type="entry name" value="RASTRNSFRMNG"/>
</dbReference>
<dbReference type="NCBIfam" id="TIGR00231">
    <property type="entry name" value="small_GTP"/>
    <property type="match status" value="1"/>
</dbReference>
<dbReference type="InterPro" id="IPR001806">
    <property type="entry name" value="Small_GTPase"/>
</dbReference>
<dbReference type="Proteomes" id="UP001365542">
    <property type="component" value="Unassembled WGS sequence"/>
</dbReference>
<dbReference type="PANTHER" id="PTHR47979">
    <property type="entry name" value="DRAB11-RELATED"/>
    <property type="match status" value="1"/>
</dbReference>
<dbReference type="InterPro" id="IPR005225">
    <property type="entry name" value="Small_GTP-bd"/>
</dbReference>
<dbReference type="SMART" id="SM00174">
    <property type="entry name" value="RHO"/>
    <property type="match status" value="1"/>
</dbReference>
<dbReference type="PROSITE" id="PS51421">
    <property type="entry name" value="RAS"/>
    <property type="match status" value="1"/>
</dbReference>
<dbReference type="GO" id="GO:0003924">
    <property type="term" value="F:GTPase activity"/>
    <property type="evidence" value="ECO:0007669"/>
    <property type="project" value="InterPro"/>
</dbReference>
<sequence>MLIHLFRQYLFKGFSFIAVVLLGDLGVGKSNLLSRFTGTETTEIFATQRIEIDTKIIKTQVWDTAGQERHNALPRTHCRGAVGALLVYDISDRITFENASKIWLKELRDQADSNIVIILVGNKSDLEHCRAVITDEAKVFAIENDLLFIETSALEGSNVELAFRNLLTEIYKIVTARGPGEQIFSSDPPMYLPHDPNNQRGLKCC</sequence>
<dbReference type="GO" id="GO:0005525">
    <property type="term" value="F:GTP binding"/>
    <property type="evidence" value="ECO:0007669"/>
    <property type="project" value="InterPro"/>
</dbReference>
<dbReference type="SMART" id="SM00173">
    <property type="entry name" value="RAS"/>
    <property type="match status" value="1"/>
</dbReference>